<keyword evidence="1" id="KW-0812">Transmembrane</keyword>
<evidence type="ECO:0000313" key="3">
    <source>
        <dbReference type="Proteomes" id="UP001139000"/>
    </source>
</evidence>
<name>A0A9X1PKK7_9BACT</name>
<proteinExistence type="predicted"/>
<dbReference type="Proteomes" id="UP001139000">
    <property type="component" value="Unassembled WGS sequence"/>
</dbReference>
<keyword evidence="3" id="KW-1185">Reference proteome</keyword>
<dbReference type="AlphaFoldDB" id="A0A9X1PKK7"/>
<protein>
    <submittedName>
        <fullName evidence="2">Uncharacterized protein</fullName>
    </submittedName>
</protein>
<dbReference type="RefSeq" id="WP_234655727.1">
    <property type="nucleotide sequence ID" value="NZ_CP094997.1"/>
</dbReference>
<accession>A0A9X1PKK7</accession>
<feature type="transmembrane region" description="Helical" evidence="1">
    <location>
        <begin position="43"/>
        <end position="63"/>
    </location>
</feature>
<reference evidence="2" key="1">
    <citation type="submission" date="2021-12" db="EMBL/GenBank/DDBJ databases">
        <title>Novel species in genus Dyadobacter.</title>
        <authorList>
            <person name="Ma C."/>
        </authorList>
    </citation>
    <scope>NUCLEOTIDE SEQUENCE</scope>
    <source>
        <strain evidence="2">LJ419</strain>
    </source>
</reference>
<keyword evidence="1" id="KW-0472">Membrane</keyword>
<comment type="caution">
    <text evidence="2">The sequence shown here is derived from an EMBL/GenBank/DDBJ whole genome shotgun (WGS) entry which is preliminary data.</text>
</comment>
<keyword evidence="1" id="KW-1133">Transmembrane helix</keyword>
<evidence type="ECO:0000256" key="1">
    <source>
        <dbReference type="SAM" id="Phobius"/>
    </source>
</evidence>
<sequence length="225" mass="26066">MKNENLSYKIRELADISDQSDLEWDPDKFWNLFQARKRRRHRWIVLSYSTAVMLIFAVAYLVFTAESIDRYNYINASASTIPPAKNTAPLRSNNGEGTSLSNAKPVDFETIVQNEASHFGTFKEKSNKPLGKKTRLFARKPGNSLPIRSYSTNRFIEQGTPVLNEVNDELPSLLQMFEQAQRERELRNLSVQLEDQANYNGFWLTVNQHLLANKLSSDQLHYERY</sequence>
<dbReference type="EMBL" id="JAJTTC010000002">
    <property type="protein sequence ID" value="MCF0062633.1"/>
    <property type="molecule type" value="Genomic_DNA"/>
</dbReference>
<organism evidence="2 3">
    <name type="scientific">Dyadobacter chenwenxiniae</name>
    <dbReference type="NCBI Taxonomy" id="2906456"/>
    <lineage>
        <taxon>Bacteria</taxon>
        <taxon>Pseudomonadati</taxon>
        <taxon>Bacteroidota</taxon>
        <taxon>Cytophagia</taxon>
        <taxon>Cytophagales</taxon>
        <taxon>Spirosomataceae</taxon>
        <taxon>Dyadobacter</taxon>
    </lineage>
</organism>
<evidence type="ECO:0000313" key="2">
    <source>
        <dbReference type="EMBL" id="MCF0062633.1"/>
    </source>
</evidence>
<gene>
    <name evidence="2" type="ORF">LXM26_14090</name>
</gene>